<feature type="transmembrane region" description="Helical" evidence="5">
    <location>
        <begin position="301"/>
        <end position="319"/>
    </location>
</feature>
<name>A0ABN2ZRZ1_9ACTN</name>
<feature type="transmembrane region" description="Helical" evidence="5">
    <location>
        <begin position="100"/>
        <end position="121"/>
    </location>
</feature>
<dbReference type="PANTHER" id="PTHR23501:SF197">
    <property type="entry name" value="COMD"/>
    <property type="match status" value="1"/>
</dbReference>
<dbReference type="PROSITE" id="PS50850">
    <property type="entry name" value="MFS"/>
    <property type="match status" value="1"/>
</dbReference>
<evidence type="ECO:0000259" key="6">
    <source>
        <dbReference type="PROSITE" id="PS50850"/>
    </source>
</evidence>
<dbReference type="EMBL" id="BAAAQR010000006">
    <property type="protein sequence ID" value="GAA2146395.1"/>
    <property type="molecule type" value="Genomic_DNA"/>
</dbReference>
<feature type="domain" description="Major facilitator superfamily (MFS) profile" evidence="6">
    <location>
        <begin position="9"/>
        <end position="496"/>
    </location>
</feature>
<accession>A0ABN2ZRZ1</accession>
<feature type="transmembrane region" description="Helical" evidence="5">
    <location>
        <begin position="192"/>
        <end position="215"/>
    </location>
</feature>
<dbReference type="CDD" id="cd17502">
    <property type="entry name" value="MFS_Azr1_MDR_like"/>
    <property type="match status" value="1"/>
</dbReference>
<evidence type="ECO:0000256" key="5">
    <source>
        <dbReference type="SAM" id="Phobius"/>
    </source>
</evidence>
<feature type="transmembrane region" description="Helical" evidence="5">
    <location>
        <begin position="331"/>
        <end position="349"/>
    </location>
</feature>
<dbReference type="InterPro" id="IPR020846">
    <property type="entry name" value="MFS_dom"/>
</dbReference>
<dbReference type="Gene3D" id="1.20.1720.10">
    <property type="entry name" value="Multidrug resistance protein D"/>
    <property type="match status" value="1"/>
</dbReference>
<evidence type="ECO:0000256" key="2">
    <source>
        <dbReference type="ARBA" id="ARBA00022692"/>
    </source>
</evidence>
<keyword evidence="4 5" id="KW-0472">Membrane</keyword>
<dbReference type="PANTHER" id="PTHR23501">
    <property type="entry name" value="MAJOR FACILITATOR SUPERFAMILY"/>
    <property type="match status" value="1"/>
</dbReference>
<keyword evidence="8" id="KW-1185">Reference proteome</keyword>
<feature type="transmembrane region" description="Helical" evidence="5">
    <location>
        <begin position="133"/>
        <end position="154"/>
    </location>
</feature>
<feature type="transmembrane region" description="Helical" evidence="5">
    <location>
        <begin position="473"/>
        <end position="492"/>
    </location>
</feature>
<evidence type="ECO:0000256" key="4">
    <source>
        <dbReference type="ARBA" id="ARBA00023136"/>
    </source>
</evidence>
<evidence type="ECO:0000313" key="8">
    <source>
        <dbReference type="Proteomes" id="UP001501771"/>
    </source>
</evidence>
<evidence type="ECO:0000256" key="3">
    <source>
        <dbReference type="ARBA" id="ARBA00022989"/>
    </source>
</evidence>
<dbReference type="Pfam" id="PF07690">
    <property type="entry name" value="MFS_1"/>
    <property type="match status" value="1"/>
</dbReference>
<evidence type="ECO:0000256" key="1">
    <source>
        <dbReference type="ARBA" id="ARBA00004651"/>
    </source>
</evidence>
<dbReference type="SUPFAM" id="SSF103473">
    <property type="entry name" value="MFS general substrate transporter"/>
    <property type="match status" value="2"/>
</dbReference>
<dbReference type="PRINTS" id="PR01036">
    <property type="entry name" value="TCRTETB"/>
</dbReference>
<comment type="subcellular location">
    <subcellularLocation>
        <location evidence="1">Cell membrane</location>
        <topology evidence="1">Multi-pass membrane protein</topology>
    </subcellularLocation>
</comment>
<dbReference type="InterPro" id="IPR011701">
    <property type="entry name" value="MFS"/>
</dbReference>
<dbReference type="Gene3D" id="1.20.1250.20">
    <property type="entry name" value="MFS general substrate transporter like domains"/>
    <property type="match status" value="1"/>
</dbReference>
<proteinExistence type="predicted"/>
<organism evidence="7 8">
    <name type="scientific">Nocardioides koreensis</name>
    <dbReference type="NCBI Taxonomy" id="433651"/>
    <lineage>
        <taxon>Bacteria</taxon>
        <taxon>Bacillati</taxon>
        <taxon>Actinomycetota</taxon>
        <taxon>Actinomycetes</taxon>
        <taxon>Propionibacteriales</taxon>
        <taxon>Nocardioidaceae</taxon>
        <taxon>Nocardioides</taxon>
    </lineage>
</organism>
<sequence>MTHREVLEALSGLLLAMFVAMLSSTIVSNALPTIVSDLHGSQTGYTWVVVATMLTMTATTPIWGKLADLFSKKVLVQSALVIFSIGSIIAGLAPSMSVLIGARAVQGLGVGGLTALVQVVIASMVSPRERGRYSGYIGAVFALATVSGPLVGGLLVDTVGWEWCFFAGLPVAALAFVVLQKTLHLPVVKREVHIDYLGAFLLVGGVSIFLVWVSLGGQQFGWTSGTSLLLVALATVVIALAVYVEAKVAIEPVVPLRLFKDRTTSLATVASVLIGVAMFGSTVYLSLYFQRARGMSPTEAGLMSVCMVGGLLVSSIVSGRVITTTGLWKRWLVGGMALVIVGIGLLSTIDATTPLWRVGAFMAVLGLGLGATMQNLVLAVQNNTAQADMGAASSVVAFFRSLGGSIGISALGAVLAHQVAASVEDGVRALARTHPELVKGFGGHGNGEIPDVSTLPAPLKSIFEGAFGDATGHIFLVALPFAVAAFVCVLFIKEVPLRTTIDREDELAPEATAELSSR</sequence>
<keyword evidence="3 5" id="KW-1133">Transmembrane helix</keyword>
<dbReference type="Proteomes" id="UP001501771">
    <property type="component" value="Unassembled WGS sequence"/>
</dbReference>
<feature type="transmembrane region" description="Helical" evidence="5">
    <location>
        <begin position="160"/>
        <end position="180"/>
    </location>
</feature>
<feature type="transmembrane region" description="Helical" evidence="5">
    <location>
        <begin position="75"/>
        <end position="94"/>
    </location>
</feature>
<evidence type="ECO:0000313" key="7">
    <source>
        <dbReference type="EMBL" id="GAA2146395.1"/>
    </source>
</evidence>
<comment type="caution">
    <text evidence="7">The sequence shown here is derived from an EMBL/GenBank/DDBJ whole genome shotgun (WGS) entry which is preliminary data.</text>
</comment>
<gene>
    <name evidence="7" type="ORF">GCM10009844_22410</name>
</gene>
<dbReference type="InterPro" id="IPR036259">
    <property type="entry name" value="MFS_trans_sf"/>
</dbReference>
<feature type="transmembrane region" description="Helical" evidence="5">
    <location>
        <begin position="221"/>
        <end position="244"/>
    </location>
</feature>
<feature type="transmembrane region" description="Helical" evidence="5">
    <location>
        <begin position="44"/>
        <end position="63"/>
    </location>
</feature>
<feature type="transmembrane region" description="Helical" evidence="5">
    <location>
        <begin position="392"/>
        <end position="416"/>
    </location>
</feature>
<protein>
    <submittedName>
        <fullName evidence="7">MDR family MFS transporter</fullName>
    </submittedName>
</protein>
<feature type="transmembrane region" description="Helical" evidence="5">
    <location>
        <begin position="265"/>
        <end position="289"/>
    </location>
</feature>
<feature type="transmembrane region" description="Helical" evidence="5">
    <location>
        <begin position="12"/>
        <end position="32"/>
    </location>
</feature>
<reference evidence="7 8" key="1">
    <citation type="journal article" date="2019" name="Int. J. Syst. Evol. Microbiol.">
        <title>The Global Catalogue of Microorganisms (GCM) 10K type strain sequencing project: providing services to taxonomists for standard genome sequencing and annotation.</title>
        <authorList>
            <consortium name="The Broad Institute Genomics Platform"/>
            <consortium name="The Broad Institute Genome Sequencing Center for Infectious Disease"/>
            <person name="Wu L."/>
            <person name="Ma J."/>
        </authorList>
    </citation>
    <scope>NUCLEOTIDE SEQUENCE [LARGE SCALE GENOMIC DNA]</scope>
    <source>
        <strain evidence="7 8">JCM 16022</strain>
    </source>
</reference>
<keyword evidence="2 5" id="KW-0812">Transmembrane</keyword>
<feature type="transmembrane region" description="Helical" evidence="5">
    <location>
        <begin position="355"/>
        <end position="380"/>
    </location>
</feature>